<evidence type="ECO:0000256" key="8">
    <source>
        <dbReference type="NCBIfam" id="TIGR04265"/>
    </source>
</evidence>
<evidence type="ECO:0000313" key="12">
    <source>
        <dbReference type="Proteomes" id="UP000321034"/>
    </source>
</evidence>
<feature type="transmembrane region" description="Helical" evidence="9">
    <location>
        <begin position="47"/>
        <end position="68"/>
    </location>
</feature>
<keyword evidence="2" id="KW-1003">Cell membrane</keyword>
<dbReference type="SMART" id="SM00155">
    <property type="entry name" value="PLDc"/>
    <property type="match status" value="2"/>
</dbReference>
<feature type="domain" description="PLD phosphodiesterase" evidence="10">
    <location>
        <begin position="409"/>
        <end position="436"/>
    </location>
</feature>
<evidence type="ECO:0000256" key="5">
    <source>
        <dbReference type="ARBA" id="ARBA00022737"/>
    </source>
</evidence>
<organism evidence="11 12">
    <name type="scientific">Microbacterium hatanonis</name>
    <dbReference type="NCBI Taxonomy" id="404366"/>
    <lineage>
        <taxon>Bacteria</taxon>
        <taxon>Bacillati</taxon>
        <taxon>Actinomycetota</taxon>
        <taxon>Actinomycetes</taxon>
        <taxon>Micrococcales</taxon>
        <taxon>Microbacteriaceae</taxon>
        <taxon>Microbacterium</taxon>
    </lineage>
</organism>
<dbReference type="SUPFAM" id="SSF56024">
    <property type="entry name" value="Phospholipase D/nuclease"/>
    <property type="match status" value="2"/>
</dbReference>
<dbReference type="Proteomes" id="UP000321034">
    <property type="component" value="Unassembled WGS sequence"/>
</dbReference>
<dbReference type="PANTHER" id="PTHR21248">
    <property type="entry name" value="CARDIOLIPIN SYNTHASE"/>
    <property type="match status" value="1"/>
</dbReference>
<comment type="subcellular location">
    <subcellularLocation>
        <location evidence="1">Cell membrane</location>
    </subcellularLocation>
</comment>
<keyword evidence="6 9" id="KW-1133">Transmembrane helix</keyword>
<accession>A0A5C8I1F6</accession>
<keyword evidence="4 9" id="KW-0812">Transmembrane</keyword>
<protein>
    <recommendedName>
        <fullName evidence="8">Cardiolipin synthase</fullName>
        <ecNumber evidence="8">2.7.8.-</ecNumber>
    </recommendedName>
</protein>
<keyword evidence="12" id="KW-1185">Reference proteome</keyword>
<dbReference type="CDD" id="cd09158">
    <property type="entry name" value="PLDc_EcCLS_like_2"/>
    <property type="match status" value="1"/>
</dbReference>
<keyword evidence="3" id="KW-0808">Transferase</keyword>
<comment type="caution">
    <text evidence="11">The sequence shown here is derived from an EMBL/GenBank/DDBJ whole genome shotgun (WGS) entry which is preliminary data.</text>
</comment>
<dbReference type="GO" id="GO:0008808">
    <property type="term" value="F:cardiolipin synthase activity"/>
    <property type="evidence" value="ECO:0007669"/>
    <property type="project" value="UniProtKB-UniRule"/>
</dbReference>
<dbReference type="InterPro" id="IPR025202">
    <property type="entry name" value="PLD-like_dom"/>
</dbReference>
<dbReference type="NCBIfam" id="TIGR04265">
    <property type="entry name" value="bac_cardiolipin"/>
    <property type="match status" value="1"/>
</dbReference>
<dbReference type="RefSeq" id="WP_147893523.1">
    <property type="nucleotide sequence ID" value="NZ_BAAANR010000001.1"/>
</dbReference>
<evidence type="ECO:0000256" key="3">
    <source>
        <dbReference type="ARBA" id="ARBA00022679"/>
    </source>
</evidence>
<dbReference type="PANTHER" id="PTHR21248:SF22">
    <property type="entry name" value="PHOSPHOLIPASE D"/>
    <property type="match status" value="1"/>
</dbReference>
<evidence type="ECO:0000256" key="4">
    <source>
        <dbReference type="ARBA" id="ARBA00022692"/>
    </source>
</evidence>
<evidence type="ECO:0000256" key="7">
    <source>
        <dbReference type="ARBA" id="ARBA00023136"/>
    </source>
</evidence>
<dbReference type="OrthoDB" id="9762009at2"/>
<evidence type="ECO:0000313" key="11">
    <source>
        <dbReference type="EMBL" id="TXK12817.1"/>
    </source>
</evidence>
<sequence>MNWRALLSRIPALVKTLSPVVLVVDIVIRVVAVIAVPRNRRPTSAMAWLMAIFIAPIPGSLLFGLFGSSKLPRDRRKRQREINDLILEHTQGIDEEIADDPRPPWFASVAQLNRTLGAMPLLEGNAARLFPHYEGSIAAMTDAVDAARRYVHVEFYILARDKTTIGFFDALKRARERGVQVRVLFDHWATITNPEGRNTRRWLKDNSIRFEEMLPFHPTKGMWRRPDLRNHRKIVVVDGKIAFTGSQNMIDSSYNKKGNIRRGLQWVDLMVRLEGPAAIGLDALFITDWYSETDELPDVTDVDELTVDHTDPGTFECQVVPSGPGFDGENNLKLFNALVYSAQKRLIIASPYFVPDDSMLYAITTAAERGVDVQLFACEVADQFLVYHAQRSYYEALLRAGVRIFLYEKPIVLHSKHFTIDDQVAVIGSSNMDMRSFSLNFEVSLLVHGREFVDDLRQIENDYRSRSKEVLLEDWLQRRVPVQVLDNVARLTATVQ</sequence>
<keyword evidence="5" id="KW-0677">Repeat</keyword>
<evidence type="ECO:0000259" key="10">
    <source>
        <dbReference type="PROSITE" id="PS50035"/>
    </source>
</evidence>
<keyword evidence="7 9" id="KW-0472">Membrane</keyword>
<evidence type="ECO:0000256" key="6">
    <source>
        <dbReference type="ARBA" id="ARBA00022989"/>
    </source>
</evidence>
<gene>
    <name evidence="11" type="primary">cls</name>
    <name evidence="11" type="ORF">FVP77_05015</name>
</gene>
<reference evidence="11 12" key="1">
    <citation type="submission" date="2019-08" db="EMBL/GenBank/DDBJ databases">
        <authorList>
            <person name="Dong K."/>
        </authorList>
    </citation>
    <scope>NUCLEOTIDE SEQUENCE [LARGE SCALE GENOMIC DNA]</scope>
    <source>
        <strain evidence="11 12">JCM14558</strain>
    </source>
</reference>
<proteinExistence type="predicted"/>
<name>A0A5C8I1F6_9MICO</name>
<dbReference type="InterPro" id="IPR001736">
    <property type="entry name" value="PLipase_D/transphosphatidylase"/>
</dbReference>
<dbReference type="InterPro" id="IPR022924">
    <property type="entry name" value="Cardiolipin_synthase"/>
</dbReference>
<dbReference type="EC" id="2.7.8.-" evidence="8"/>
<dbReference type="Pfam" id="PF13091">
    <property type="entry name" value="PLDc_2"/>
    <property type="match status" value="2"/>
</dbReference>
<dbReference type="GO" id="GO:0032049">
    <property type="term" value="P:cardiolipin biosynthetic process"/>
    <property type="evidence" value="ECO:0007669"/>
    <property type="project" value="UniProtKB-UniRule"/>
</dbReference>
<dbReference type="AlphaFoldDB" id="A0A5C8I1F6"/>
<dbReference type="GO" id="GO:0005886">
    <property type="term" value="C:plasma membrane"/>
    <property type="evidence" value="ECO:0007669"/>
    <property type="project" value="UniProtKB-SubCell"/>
</dbReference>
<dbReference type="EMBL" id="VRSV01000001">
    <property type="protein sequence ID" value="TXK12817.1"/>
    <property type="molecule type" value="Genomic_DNA"/>
</dbReference>
<evidence type="ECO:0000256" key="9">
    <source>
        <dbReference type="SAM" id="Phobius"/>
    </source>
</evidence>
<feature type="domain" description="PLD phosphodiesterase" evidence="10">
    <location>
        <begin position="226"/>
        <end position="253"/>
    </location>
</feature>
<dbReference type="PROSITE" id="PS50035">
    <property type="entry name" value="PLD"/>
    <property type="match status" value="2"/>
</dbReference>
<feature type="transmembrane region" description="Helical" evidence="9">
    <location>
        <begin position="12"/>
        <end position="35"/>
    </location>
</feature>
<evidence type="ECO:0000256" key="1">
    <source>
        <dbReference type="ARBA" id="ARBA00004236"/>
    </source>
</evidence>
<evidence type="ECO:0000256" key="2">
    <source>
        <dbReference type="ARBA" id="ARBA00022475"/>
    </source>
</evidence>
<dbReference type="Gene3D" id="3.30.870.10">
    <property type="entry name" value="Endonuclease Chain A"/>
    <property type="match status" value="2"/>
</dbReference>